<dbReference type="EMBL" id="JAVRRJ010000004">
    <property type="protein sequence ID" value="KAK5085798.1"/>
    <property type="molecule type" value="Genomic_DNA"/>
</dbReference>
<feature type="region of interest" description="Disordered" evidence="1">
    <location>
        <begin position="39"/>
        <end position="60"/>
    </location>
</feature>
<feature type="region of interest" description="Disordered" evidence="1">
    <location>
        <begin position="249"/>
        <end position="346"/>
    </location>
</feature>
<protein>
    <submittedName>
        <fullName evidence="2">Uncharacterized protein</fullName>
    </submittedName>
</protein>
<dbReference type="AlphaFoldDB" id="A0AAN7T0R1"/>
<evidence type="ECO:0000313" key="2">
    <source>
        <dbReference type="EMBL" id="KAK5085798.1"/>
    </source>
</evidence>
<feature type="compositionally biased region" description="Basic and acidic residues" evidence="1">
    <location>
        <begin position="327"/>
        <end position="342"/>
    </location>
</feature>
<name>A0AAN7T0R1_9EURO</name>
<gene>
    <name evidence="2" type="ORF">LTR05_005087</name>
</gene>
<evidence type="ECO:0000256" key="1">
    <source>
        <dbReference type="SAM" id="MobiDB-lite"/>
    </source>
</evidence>
<feature type="region of interest" description="Disordered" evidence="1">
    <location>
        <begin position="165"/>
        <end position="228"/>
    </location>
</feature>
<evidence type="ECO:0000313" key="3">
    <source>
        <dbReference type="Proteomes" id="UP001309876"/>
    </source>
</evidence>
<comment type="caution">
    <text evidence="2">The sequence shown here is derived from an EMBL/GenBank/DDBJ whole genome shotgun (WGS) entry which is preliminary data.</text>
</comment>
<keyword evidence="3" id="KW-1185">Reference proteome</keyword>
<proteinExistence type="predicted"/>
<reference evidence="2 3" key="1">
    <citation type="submission" date="2023-08" db="EMBL/GenBank/DDBJ databases">
        <title>Black Yeasts Isolated from many extreme environments.</title>
        <authorList>
            <person name="Coleine C."/>
            <person name="Stajich J.E."/>
            <person name="Selbmann L."/>
        </authorList>
    </citation>
    <scope>NUCLEOTIDE SEQUENCE [LARGE SCALE GENOMIC DNA]</scope>
    <source>
        <strain evidence="2 3">CCFEE 5910</strain>
    </source>
</reference>
<organism evidence="2 3">
    <name type="scientific">Lithohypha guttulata</name>
    <dbReference type="NCBI Taxonomy" id="1690604"/>
    <lineage>
        <taxon>Eukaryota</taxon>
        <taxon>Fungi</taxon>
        <taxon>Dikarya</taxon>
        <taxon>Ascomycota</taxon>
        <taxon>Pezizomycotina</taxon>
        <taxon>Eurotiomycetes</taxon>
        <taxon>Chaetothyriomycetidae</taxon>
        <taxon>Chaetothyriales</taxon>
        <taxon>Trichomeriaceae</taxon>
        <taxon>Lithohypha</taxon>
    </lineage>
</organism>
<dbReference type="Proteomes" id="UP001309876">
    <property type="component" value="Unassembled WGS sequence"/>
</dbReference>
<accession>A0AAN7T0R1</accession>
<sequence length="500" mass="56916">MTVSTRKAAAKIDAEARQSFEPVIGIPFTSNSRPYIAFGHGHHGQPRTPRTLEGQKRDSNTSHFPVYREDELVETWWKRPLEKIMRSVPKNVKLTDFMLYCFAKMFEAKHLYDYFPADFDQTGMVRVERERIGKAPVVLWENKLYYPVYKNYYILHGDEPCNDRLSSTKRANRSDKGPPFSFGSVRVPRSNTGPWPLQIERQTATQEVWNEADEERSTPAPQEGVDPRWRLIEIEKRLRDDLKTDLLVQNNATTSTPKSIAKGRKRATTKKDTGVQSSVEHDESDNSFAEEETPSKAPRTRRQQSAPEAAKKTVKKISRKATTASQKEARQDQITKPREISVGKRPLSVTIADQPHPPYSSQDSQAVLRRLVLEQMANQPILLALNDVMLYTSELDRIGEDDASDRLNQIRLETWRKVIRENLIIPGSDLGDFIAVHGLEEPETVLEGTIATGVELLREEIDRDGDTASWNTFEEATTTVNLEVNGSETRTVGLVKREND</sequence>
<feature type="compositionally biased region" description="Acidic residues" evidence="1">
    <location>
        <begin position="282"/>
        <end position="292"/>
    </location>
</feature>
<feature type="compositionally biased region" description="Polar residues" evidence="1">
    <location>
        <begin position="249"/>
        <end position="258"/>
    </location>
</feature>